<dbReference type="AlphaFoldDB" id="U4TKC1"/>
<dbReference type="STRING" id="1231336.L248_0711"/>
<dbReference type="EMBL" id="KI271594">
    <property type="protein sequence ID" value="ERL64654.1"/>
    <property type="molecule type" value="Genomic_DNA"/>
</dbReference>
<feature type="domain" description="Zinc-ribbon" evidence="2">
    <location>
        <begin position="43"/>
        <end position="65"/>
    </location>
</feature>
<accession>U4TKC1</accession>
<feature type="transmembrane region" description="Helical" evidence="1">
    <location>
        <begin position="98"/>
        <end position="117"/>
    </location>
</feature>
<feature type="transmembrane region" description="Helical" evidence="1">
    <location>
        <begin position="332"/>
        <end position="352"/>
    </location>
</feature>
<dbReference type="InterPro" id="IPR026870">
    <property type="entry name" value="Zinc_ribbon_dom"/>
</dbReference>
<evidence type="ECO:0000259" key="2">
    <source>
        <dbReference type="Pfam" id="PF13240"/>
    </source>
</evidence>
<feature type="transmembrane region" description="Helical" evidence="1">
    <location>
        <begin position="172"/>
        <end position="194"/>
    </location>
</feature>
<name>U4TKC1_9LACO</name>
<evidence type="ECO:0000256" key="1">
    <source>
        <dbReference type="SAM" id="Phobius"/>
    </source>
</evidence>
<keyword evidence="1" id="KW-0472">Membrane</keyword>
<keyword evidence="4" id="KW-1185">Reference proteome</keyword>
<feature type="transmembrane region" description="Helical" evidence="1">
    <location>
        <begin position="123"/>
        <end position="144"/>
    </location>
</feature>
<keyword evidence="1" id="KW-0812">Transmembrane</keyword>
<dbReference type="HOGENOM" id="CLU_756038_0_0_9"/>
<feature type="transmembrane region" description="Helical" evidence="1">
    <location>
        <begin position="282"/>
        <end position="302"/>
    </location>
</feature>
<gene>
    <name evidence="3" type="ORF">L248_0711</name>
</gene>
<dbReference type="Proteomes" id="UP000030647">
    <property type="component" value="Unassembled WGS sequence"/>
</dbReference>
<dbReference type="Pfam" id="PF13240">
    <property type="entry name" value="Zn_Ribbon_1"/>
    <property type="match status" value="1"/>
</dbReference>
<protein>
    <recommendedName>
        <fullName evidence="2">Zinc-ribbon domain-containing protein</fullName>
    </recommendedName>
</protein>
<feature type="transmembrane region" description="Helical" evidence="1">
    <location>
        <begin position="255"/>
        <end position="275"/>
    </location>
</feature>
<organism evidence="3 4">
    <name type="scientific">Schleiferilactobacillus shenzhenensis LY-73</name>
    <dbReference type="NCBI Taxonomy" id="1231336"/>
    <lineage>
        <taxon>Bacteria</taxon>
        <taxon>Bacillati</taxon>
        <taxon>Bacillota</taxon>
        <taxon>Bacilli</taxon>
        <taxon>Lactobacillales</taxon>
        <taxon>Lactobacillaceae</taxon>
        <taxon>Schleiferilactobacillus</taxon>
    </lineage>
</organism>
<proteinExistence type="predicted"/>
<reference evidence="4" key="1">
    <citation type="journal article" date="2013" name="Genome Announc.">
        <title>Whole-Genome Sequencing of Lactobacillus shenzhenensis Strain LY-73T.</title>
        <authorList>
            <person name="Lin Z."/>
            <person name="Liu Z."/>
            <person name="Yang R."/>
            <person name="Zou Y."/>
            <person name="Wan D."/>
            <person name="Chen J."/>
            <person name="Guo M."/>
            <person name="Zhao J."/>
            <person name="Fang C."/>
            <person name="Yang R."/>
            <person name="Liu F."/>
        </authorList>
    </citation>
    <scope>NUCLEOTIDE SEQUENCE [LARGE SCALE GENOMIC DNA]</scope>
    <source>
        <strain evidence="4">LY-73</strain>
    </source>
</reference>
<sequence length="366" mass="38939">MIISNYQRELAIFDNREDMYTFRARCVHEEWFGGINMETQYVFCSNCGAKNVAGSHYCIRCGKPLTGYQQDSSAQRPEQKPTTGTFTFSLDRIRRWVAANKGTVILGALLAFISALVSSSVGLLILLGGIAAIVVLSGLATPVANPVEPWLSRHWRAFAETKAGQVTAQQGILNAVSVVLAIIVLGTSYIGTFIRIDLSSMGTIGSAFVSMLTGESSAGQLTGGITSSVEGMLNGSLKSQLGLLVSTGMINNTQMVTVLGIIALGPILVIVGSLLHQRFSDIVVIGGAAVGMVVYGFIANFIHQQLTSTAGLTSSQLTEAQMIRQMVKFGPSALVAFFGVGVILLLALLRVFQNRNLLAGIRKGGE</sequence>
<evidence type="ECO:0000313" key="3">
    <source>
        <dbReference type="EMBL" id="ERL64654.1"/>
    </source>
</evidence>
<dbReference type="OrthoDB" id="2295785at2"/>
<evidence type="ECO:0000313" key="4">
    <source>
        <dbReference type="Proteomes" id="UP000030647"/>
    </source>
</evidence>
<keyword evidence="1" id="KW-1133">Transmembrane helix</keyword>